<sequence length="124" mass="14008">MLQGHIDLGIIPSNVDGGGCSFAPGQRVLGLLPDYSKPLLCSDQYLDIGDLECSTRCMNYEERLCRIKDIAHDLRLQPPPPSLTRCLKVYIVRICTISSVYKEFHSMYSDAYMLAIRRLDLQTP</sequence>
<dbReference type="EMBL" id="JADNRY010000209">
    <property type="protein sequence ID" value="KAF9061238.1"/>
    <property type="molecule type" value="Genomic_DNA"/>
</dbReference>
<dbReference type="Proteomes" id="UP000772434">
    <property type="component" value="Unassembled WGS sequence"/>
</dbReference>
<keyword evidence="2" id="KW-1185">Reference proteome</keyword>
<organism evidence="1 2">
    <name type="scientific">Rhodocollybia butyracea</name>
    <dbReference type="NCBI Taxonomy" id="206335"/>
    <lineage>
        <taxon>Eukaryota</taxon>
        <taxon>Fungi</taxon>
        <taxon>Dikarya</taxon>
        <taxon>Basidiomycota</taxon>
        <taxon>Agaricomycotina</taxon>
        <taxon>Agaricomycetes</taxon>
        <taxon>Agaricomycetidae</taxon>
        <taxon>Agaricales</taxon>
        <taxon>Marasmiineae</taxon>
        <taxon>Omphalotaceae</taxon>
        <taxon>Rhodocollybia</taxon>
    </lineage>
</organism>
<comment type="caution">
    <text evidence="1">The sequence shown here is derived from an EMBL/GenBank/DDBJ whole genome shotgun (WGS) entry which is preliminary data.</text>
</comment>
<accession>A0A9P5PCB2</accession>
<evidence type="ECO:0000313" key="1">
    <source>
        <dbReference type="EMBL" id="KAF9061238.1"/>
    </source>
</evidence>
<evidence type="ECO:0000313" key="2">
    <source>
        <dbReference type="Proteomes" id="UP000772434"/>
    </source>
</evidence>
<protein>
    <submittedName>
        <fullName evidence="1">Uncharacterized protein</fullName>
    </submittedName>
</protein>
<gene>
    <name evidence="1" type="ORF">BDP27DRAFT_366012</name>
</gene>
<reference evidence="1" key="1">
    <citation type="submission" date="2020-11" db="EMBL/GenBank/DDBJ databases">
        <authorList>
            <consortium name="DOE Joint Genome Institute"/>
            <person name="Ahrendt S."/>
            <person name="Riley R."/>
            <person name="Andreopoulos W."/>
            <person name="Labutti K."/>
            <person name="Pangilinan J."/>
            <person name="Ruiz-Duenas F.J."/>
            <person name="Barrasa J.M."/>
            <person name="Sanchez-Garcia M."/>
            <person name="Camarero S."/>
            <person name="Miyauchi S."/>
            <person name="Serrano A."/>
            <person name="Linde D."/>
            <person name="Babiker R."/>
            <person name="Drula E."/>
            <person name="Ayuso-Fernandez I."/>
            <person name="Pacheco R."/>
            <person name="Padilla G."/>
            <person name="Ferreira P."/>
            <person name="Barriuso J."/>
            <person name="Kellner H."/>
            <person name="Castanera R."/>
            <person name="Alfaro M."/>
            <person name="Ramirez L."/>
            <person name="Pisabarro A.G."/>
            <person name="Kuo A."/>
            <person name="Tritt A."/>
            <person name="Lipzen A."/>
            <person name="He G."/>
            <person name="Yan M."/>
            <person name="Ng V."/>
            <person name="Cullen D."/>
            <person name="Martin F."/>
            <person name="Rosso M.-N."/>
            <person name="Henrissat B."/>
            <person name="Hibbett D."/>
            <person name="Martinez A.T."/>
            <person name="Grigoriev I.V."/>
        </authorList>
    </citation>
    <scope>NUCLEOTIDE SEQUENCE</scope>
    <source>
        <strain evidence="1">AH 40177</strain>
    </source>
</reference>
<name>A0A9P5PCB2_9AGAR</name>
<dbReference type="AlphaFoldDB" id="A0A9P5PCB2"/>
<proteinExistence type="predicted"/>